<feature type="transmembrane region" description="Helical" evidence="7">
    <location>
        <begin position="68"/>
        <end position="87"/>
    </location>
</feature>
<feature type="region of interest" description="Disordered" evidence="6">
    <location>
        <begin position="738"/>
        <end position="782"/>
    </location>
</feature>
<keyword evidence="11" id="KW-1185">Reference proteome</keyword>
<dbReference type="GO" id="GO:0005886">
    <property type="term" value="C:plasma membrane"/>
    <property type="evidence" value="ECO:0007669"/>
    <property type="project" value="UniProtKB-SubCell"/>
</dbReference>
<dbReference type="Pfam" id="PF13567">
    <property type="entry name" value="DUF4131"/>
    <property type="match status" value="1"/>
</dbReference>
<gene>
    <name evidence="10" type="ORF">SAMN04487971_10646</name>
</gene>
<keyword evidence="5 7" id="KW-0472">Membrane</keyword>
<feature type="transmembrane region" description="Helical" evidence="7">
    <location>
        <begin position="435"/>
        <end position="458"/>
    </location>
</feature>
<evidence type="ECO:0000256" key="2">
    <source>
        <dbReference type="ARBA" id="ARBA00022475"/>
    </source>
</evidence>
<evidence type="ECO:0000256" key="4">
    <source>
        <dbReference type="ARBA" id="ARBA00022989"/>
    </source>
</evidence>
<evidence type="ECO:0000259" key="8">
    <source>
        <dbReference type="Pfam" id="PF03772"/>
    </source>
</evidence>
<feature type="transmembrane region" description="Helical" evidence="7">
    <location>
        <begin position="44"/>
        <end position="62"/>
    </location>
</feature>
<feature type="transmembrane region" description="Helical" evidence="7">
    <location>
        <begin position="382"/>
        <end position="399"/>
    </location>
</feature>
<evidence type="ECO:0000313" key="11">
    <source>
        <dbReference type="Proteomes" id="UP000199555"/>
    </source>
</evidence>
<evidence type="ECO:0000256" key="5">
    <source>
        <dbReference type="ARBA" id="ARBA00023136"/>
    </source>
</evidence>
<proteinExistence type="predicted"/>
<sequence>MTATDAAPSDGRLRAGLRTLVAALMARGTSRTLPTAERVTRAGLLIWAPVLVALGIGGWFLLRFEPGLPHYGLALAGMLAAAGLAWLAPRGAIAGRLDWDRADLLRLGSLGVALALAGFLAAGLRLHLVAAPVMDYRYYGPVEGRVVEIDRSARDRMRVMLDRVTLRDTAPARTPRRVRLSLTGDIPLPQVGSRVMLTGHLGPPPGPAEPYGFDFRRAAFFEGLGAVGYTRTPILTVEPAPPRRLDATAVRLALSAAMQRGIGGQEGAVASALMTGDRSGIAESTNQLMRDSNLYHIVSISGLHMSMLAGFVYAALRLALAGVQAAGLLVGRPVHKLAALVALVVATVYLWLSGGGVPTERAWLMVAVMLAAVLADRRAISLRTVALAALVILLVAPEALVTPGFQMSFAATAALILLFPAWSRRAQLLPWVLRGAALLVISSLIAALATSPLAAAYFNRSAQYGMVANLLVVPVMGAVVMPAGVFAALLAPVGLAGPALWLMGLGTRWMLHVAELVTGWGGAVVTVTAPHWAAVPLGGTGATIALLALHGARGRLSRVIAALAGLMVLGGALLWLGTERPHLLIAGDGTAVGLMTPAGRVLSKPAGAFIADSWLRADGDLATAEEAAARPGWEGEKGGRQASLGEFRIVHLSGKGAADRVAQACTEGAIVILAARAPEGTGRDCLLLDQSRLARSGAMAGWLRKGQMRWISDETAVGARLWISPAVRRAWGLNETRRFSGEGAGAAEERPGAVGAKAKGDPAEPKGGGAETKEREAEREQP</sequence>
<dbReference type="EMBL" id="FNGE01000006">
    <property type="protein sequence ID" value="SDL08465.1"/>
    <property type="molecule type" value="Genomic_DNA"/>
</dbReference>
<feature type="compositionally biased region" description="Basic and acidic residues" evidence="6">
    <location>
        <begin position="771"/>
        <end position="782"/>
    </location>
</feature>
<organism evidence="10 11">
    <name type="scientific">Paracoccus chinensis</name>
    <dbReference type="NCBI Taxonomy" id="525640"/>
    <lineage>
        <taxon>Bacteria</taxon>
        <taxon>Pseudomonadati</taxon>
        <taxon>Pseudomonadota</taxon>
        <taxon>Alphaproteobacteria</taxon>
        <taxon>Rhodobacterales</taxon>
        <taxon>Paracoccaceae</taxon>
        <taxon>Paracoccus</taxon>
    </lineage>
</organism>
<dbReference type="Pfam" id="PF03772">
    <property type="entry name" value="Competence"/>
    <property type="match status" value="1"/>
</dbReference>
<evidence type="ECO:0000256" key="3">
    <source>
        <dbReference type="ARBA" id="ARBA00022692"/>
    </source>
</evidence>
<dbReference type="InterPro" id="IPR052159">
    <property type="entry name" value="Competence_DNA_uptake"/>
</dbReference>
<feature type="transmembrane region" description="Helical" evidence="7">
    <location>
        <begin position="337"/>
        <end position="354"/>
    </location>
</feature>
<feature type="transmembrane region" description="Helical" evidence="7">
    <location>
        <begin position="470"/>
        <end position="497"/>
    </location>
</feature>
<protein>
    <submittedName>
        <fullName evidence="10">Competence protein ComEC</fullName>
    </submittedName>
</protein>
<keyword evidence="4 7" id="KW-1133">Transmembrane helix</keyword>
<feature type="domain" description="DUF4131" evidence="9">
    <location>
        <begin position="67"/>
        <end position="234"/>
    </location>
</feature>
<dbReference type="Proteomes" id="UP000199555">
    <property type="component" value="Unassembled WGS sequence"/>
</dbReference>
<feature type="transmembrane region" description="Helical" evidence="7">
    <location>
        <begin position="559"/>
        <end position="577"/>
    </location>
</feature>
<keyword evidence="2" id="KW-1003">Cell membrane</keyword>
<feature type="transmembrane region" description="Helical" evidence="7">
    <location>
        <begin position="107"/>
        <end position="128"/>
    </location>
</feature>
<name>A0A1G9H6K0_9RHOB</name>
<reference evidence="11" key="1">
    <citation type="submission" date="2016-10" db="EMBL/GenBank/DDBJ databases">
        <authorList>
            <person name="Varghese N."/>
            <person name="Submissions S."/>
        </authorList>
    </citation>
    <scope>NUCLEOTIDE SEQUENCE [LARGE SCALE GENOMIC DNA]</scope>
    <source>
        <strain evidence="11">CGMCC 1.7655</strain>
    </source>
</reference>
<dbReference type="NCBIfam" id="TIGR00360">
    <property type="entry name" value="ComEC_N-term"/>
    <property type="match status" value="1"/>
</dbReference>
<dbReference type="PANTHER" id="PTHR30619">
    <property type="entry name" value="DNA INTERNALIZATION/COMPETENCE PROTEIN COMEC/REC2"/>
    <property type="match status" value="1"/>
</dbReference>
<evidence type="ECO:0000256" key="7">
    <source>
        <dbReference type="SAM" id="Phobius"/>
    </source>
</evidence>
<dbReference type="PANTHER" id="PTHR30619:SF1">
    <property type="entry name" value="RECOMBINATION PROTEIN 2"/>
    <property type="match status" value="1"/>
</dbReference>
<dbReference type="InterPro" id="IPR004477">
    <property type="entry name" value="ComEC_N"/>
</dbReference>
<comment type="subcellular location">
    <subcellularLocation>
        <location evidence="1">Cell membrane</location>
        <topology evidence="1">Multi-pass membrane protein</topology>
    </subcellularLocation>
</comment>
<dbReference type="InterPro" id="IPR025405">
    <property type="entry name" value="DUF4131"/>
</dbReference>
<feature type="transmembrane region" description="Helical" evidence="7">
    <location>
        <begin position="294"/>
        <end position="316"/>
    </location>
</feature>
<evidence type="ECO:0000256" key="6">
    <source>
        <dbReference type="SAM" id="MobiDB-lite"/>
    </source>
</evidence>
<feature type="transmembrane region" description="Helical" evidence="7">
    <location>
        <begin position="533"/>
        <end position="552"/>
    </location>
</feature>
<dbReference type="AlphaFoldDB" id="A0A1G9H6K0"/>
<dbReference type="RefSeq" id="WP_245688738.1">
    <property type="nucleotide sequence ID" value="NZ_FNGE01000006.1"/>
</dbReference>
<evidence type="ECO:0000259" key="9">
    <source>
        <dbReference type="Pfam" id="PF13567"/>
    </source>
</evidence>
<accession>A0A1G9H6K0</accession>
<evidence type="ECO:0000256" key="1">
    <source>
        <dbReference type="ARBA" id="ARBA00004651"/>
    </source>
</evidence>
<evidence type="ECO:0000313" key="10">
    <source>
        <dbReference type="EMBL" id="SDL08465.1"/>
    </source>
</evidence>
<dbReference type="STRING" id="525640.SAMN04487971_10646"/>
<keyword evidence="3 7" id="KW-0812">Transmembrane</keyword>
<feature type="domain" description="ComEC/Rec2-related protein" evidence="8">
    <location>
        <begin position="273"/>
        <end position="549"/>
    </location>
</feature>